<reference evidence="1 2" key="1">
    <citation type="submission" date="2017-01" db="EMBL/GenBank/DDBJ databases">
        <authorList>
            <person name="Varghese N."/>
            <person name="Submissions S."/>
        </authorList>
    </citation>
    <scope>NUCLEOTIDE SEQUENCE [LARGE SCALE GENOMIC DNA]</scope>
    <source>
        <strain evidence="1 2">ATCC 35905</strain>
    </source>
</reference>
<sequence>MIRANLACMDRLSDERPDARPVVYYDGGCPVCSREIGQYRRRAGGEGFEWLDVTRADGAQLGAGLTREAALGRMHVRRADGTLVSGAAAFAEIWRGMRGLRWLGVLVAVPPFDAAAEVLYRVFLRVRPLWRRGASATRRRG</sequence>
<dbReference type="AlphaFoldDB" id="A0A8G2CIJ0"/>
<gene>
    <name evidence="1" type="ORF">SAMN05421828_103101</name>
</gene>
<comment type="caution">
    <text evidence="1">The sequence shown here is derived from an EMBL/GenBank/DDBJ whole genome shotgun (WGS) entry which is preliminary data.</text>
</comment>
<dbReference type="EMBL" id="FTNE01000003">
    <property type="protein sequence ID" value="SIQ29178.1"/>
    <property type="molecule type" value="Genomic_DNA"/>
</dbReference>
<dbReference type="GO" id="GO:0015035">
    <property type="term" value="F:protein-disulfide reductase activity"/>
    <property type="evidence" value="ECO:0007669"/>
    <property type="project" value="InterPro"/>
</dbReference>
<protein>
    <recommendedName>
        <fullName evidence="3">DUF393 domain-containing protein</fullName>
    </recommendedName>
</protein>
<keyword evidence="2" id="KW-1185">Reference proteome</keyword>
<dbReference type="PANTHER" id="PTHR34290:SF2">
    <property type="entry name" value="OS04G0668800 PROTEIN"/>
    <property type="match status" value="1"/>
</dbReference>
<evidence type="ECO:0000313" key="2">
    <source>
        <dbReference type="Proteomes" id="UP000186308"/>
    </source>
</evidence>
<accession>A0A8G2CIJ0</accession>
<evidence type="ECO:0000313" key="1">
    <source>
        <dbReference type="EMBL" id="SIQ29178.1"/>
    </source>
</evidence>
<dbReference type="InterPro" id="IPR044691">
    <property type="entry name" value="DCC1_Trx"/>
</dbReference>
<evidence type="ECO:0008006" key="3">
    <source>
        <dbReference type="Google" id="ProtNLM"/>
    </source>
</evidence>
<dbReference type="Pfam" id="PF04134">
    <property type="entry name" value="DCC1-like"/>
    <property type="match status" value="1"/>
</dbReference>
<dbReference type="Proteomes" id="UP000186308">
    <property type="component" value="Unassembled WGS sequence"/>
</dbReference>
<dbReference type="PANTHER" id="PTHR34290">
    <property type="entry name" value="SI:CH73-390P7.2"/>
    <property type="match status" value="1"/>
</dbReference>
<proteinExistence type="predicted"/>
<dbReference type="InterPro" id="IPR007263">
    <property type="entry name" value="DCC1-like"/>
</dbReference>
<name>A0A8G2CIJ0_ACIRU</name>
<organism evidence="1 2">
    <name type="scientific">Acidiphilium rubrum</name>
    <dbReference type="NCBI Taxonomy" id="526"/>
    <lineage>
        <taxon>Bacteria</taxon>
        <taxon>Pseudomonadati</taxon>
        <taxon>Pseudomonadota</taxon>
        <taxon>Alphaproteobacteria</taxon>
        <taxon>Acetobacterales</taxon>
        <taxon>Acidocellaceae</taxon>
        <taxon>Acidiphilium</taxon>
    </lineage>
</organism>